<evidence type="ECO:0000313" key="4">
    <source>
        <dbReference type="WBParaSite" id="TCNE_0000762201-mRNA-1"/>
    </source>
</evidence>
<dbReference type="Proteomes" id="UP000050794">
    <property type="component" value="Unassembled WGS sequence"/>
</dbReference>
<organism evidence="3 4">
    <name type="scientific">Toxocara canis</name>
    <name type="common">Canine roundworm</name>
    <dbReference type="NCBI Taxonomy" id="6265"/>
    <lineage>
        <taxon>Eukaryota</taxon>
        <taxon>Metazoa</taxon>
        <taxon>Ecdysozoa</taxon>
        <taxon>Nematoda</taxon>
        <taxon>Chromadorea</taxon>
        <taxon>Rhabditida</taxon>
        <taxon>Spirurina</taxon>
        <taxon>Ascaridomorpha</taxon>
        <taxon>Ascaridoidea</taxon>
        <taxon>Toxocaridae</taxon>
        <taxon>Toxocara</taxon>
    </lineage>
</organism>
<feature type="transmembrane region" description="Helical" evidence="1">
    <location>
        <begin position="27"/>
        <end position="51"/>
    </location>
</feature>
<dbReference type="AlphaFoldDB" id="A0A183UGK2"/>
<accession>A0A183UGK2</accession>
<evidence type="ECO:0000313" key="3">
    <source>
        <dbReference type="Proteomes" id="UP000050794"/>
    </source>
</evidence>
<sequence>MVRRRENASRSRTQRWLRYVIRRKPCVVIMVFEILSIVFMSTVAVMITHIYDGTSTRVDYLERIIREMQEWKKRGKKPYLWNCNYTAPPTKISNYDTKLCRYGTGRRPVAFTKHKSPGTKCIQYLNAVPCHRDIKRTDISKHQSPPSSCVGLFHTPMPYTLYSMQGGILAPRVSPQNLKYLKNQIVLAADLYVKCPRCRVYTDYYLSKKQNGRNGTRMCARRLRTMQRGWPDIAELCDSEEYHQIDGTQDVFCEKVD</sequence>
<dbReference type="WBParaSite" id="TCNE_0000762201-mRNA-1">
    <property type="protein sequence ID" value="TCNE_0000762201-mRNA-1"/>
    <property type="gene ID" value="TCNE_0000762201"/>
</dbReference>
<keyword evidence="1" id="KW-0812">Transmembrane</keyword>
<keyword evidence="1" id="KW-0472">Membrane</keyword>
<keyword evidence="3" id="KW-1185">Reference proteome</keyword>
<proteinExistence type="predicted"/>
<gene>
    <name evidence="2" type="ORF">TCNE_LOCUS7622</name>
</gene>
<reference evidence="2 3" key="2">
    <citation type="submission" date="2018-11" db="EMBL/GenBank/DDBJ databases">
        <authorList>
            <consortium name="Pathogen Informatics"/>
        </authorList>
    </citation>
    <scope>NUCLEOTIDE SEQUENCE [LARGE SCALE GENOMIC DNA]</scope>
</reference>
<dbReference type="EMBL" id="UYWY01019720">
    <property type="protein sequence ID" value="VDM38943.1"/>
    <property type="molecule type" value="Genomic_DNA"/>
</dbReference>
<reference evidence="4" key="1">
    <citation type="submission" date="2016-06" db="UniProtKB">
        <authorList>
            <consortium name="WormBaseParasite"/>
        </authorList>
    </citation>
    <scope>IDENTIFICATION</scope>
</reference>
<evidence type="ECO:0000256" key="1">
    <source>
        <dbReference type="SAM" id="Phobius"/>
    </source>
</evidence>
<protein>
    <submittedName>
        <fullName evidence="2 4">Uncharacterized protein</fullName>
    </submittedName>
</protein>
<evidence type="ECO:0000313" key="2">
    <source>
        <dbReference type="EMBL" id="VDM38943.1"/>
    </source>
</evidence>
<keyword evidence="1" id="KW-1133">Transmembrane helix</keyword>
<name>A0A183UGK2_TOXCA</name>